<keyword evidence="3" id="KW-0479">Metal-binding</keyword>
<evidence type="ECO:0000256" key="6">
    <source>
        <dbReference type="ARBA" id="ARBA00023033"/>
    </source>
</evidence>
<dbReference type="GO" id="GO:0020037">
    <property type="term" value="F:heme binding"/>
    <property type="evidence" value="ECO:0007669"/>
    <property type="project" value="InterPro"/>
</dbReference>
<evidence type="ECO:0000313" key="8">
    <source>
        <dbReference type="Proteomes" id="UP000589626"/>
    </source>
</evidence>
<dbReference type="Proteomes" id="UP000589626">
    <property type="component" value="Unassembled WGS sequence"/>
</dbReference>
<protein>
    <submittedName>
        <fullName evidence="7">Cholest-4-en-3-one 26-monooxygenase</fullName>
        <ecNumber evidence="7">1.14.15.29</ecNumber>
    </submittedName>
</protein>
<dbReference type="Gene3D" id="1.10.630.10">
    <property type="entry name" value="Cytochrome P450"/>
    <property type="match status" value="1"/>
</dbReference>
<evidence type="ECO:0000256" key="5">
    <source>
        <dbReference type="ARBA" id="ARBA00023004"/>
    </source>
</evidence>
<dbReference type="FunFam" id="1.10.630.10:FF:000018">
    <property type="entry name" value="Cytochrome P450 monooxygenase"/>
    <property type="match status" value="1"/>
</dbReference>
<evidence type="ECO:0000256" key="1">
    <source>
        <dbReference type="ARBA" id="ARBA00010617"/>
    </source>
</evidence>
<keyword evidence="5" id="KW-0408">Iron</keyword>
<keyword evidence="8" id="KW-1185">Reference proteome</keyword>
<organism evidence="7 8">
    <name type="scientific">Nocardioides soli</name>
    <dbReference type="NCBI Taxonomy" id="1036020"/>
    <lineage>
        <taxon>Bacteria</taxon>
        <taxon>Bacillati</taxon>
        <taxon>Actinomycetota</taxon>
        <taxon>Actinomycetes</taxon>
        <taxon>Propionibacteriales</taxon>
        <taxon>Nocardioidaceae</taxon>
        <taxon>Nocardioides</taxon>
    </lineage>
</organism>
<comment type="similarity">
    <text evidence="1">Belongs to the cytochrome P450 family.</text>
</comment>
<proteinExistence type="inferred from homology"/>
<name>A0A7W4W057_9ACTN</name>
<sequence>MTATDVLPVGFDFTDPDLIQRAIPHDEFRTARQHHPVVWVEQDPVWCSGFAPEAGTGYYAVTRHEDVSAISKDSKNWSTYENGAIIRFPGEMAREQIELQRVILINQDPPEHTATRQIVSRGFTPRSIAELEKTMEMRAAQIVGDAKARGTGNFVDDVAAELPLQAIADLIGVPQEDRHKLFDWSNQMLAGEDPDFAGANDVAAAEILGYSMMLAAERQANPRDDLITKLINAHKGERGLTDDEFGYFVILLTVAGNETTRNAITHGMNAFFDNPEQWEIWKRDRPATMVDEVVRWATPVSVFQRTALDDVEVGGVTIRKGERAALFYASANFDEDVFEDPFTFNILRETNPQLGFGGHGAHYCLGANLARQEIRVIFDALADVVPDISRLAEPVRLRHSWVNGIKNLQVKYA</sequence>
<dbReference type="EC" id="1.14.15.29" evidence="7"/>
<dbReference type="InterPro" id="IPR036396">
    <property type="entry name" value="Cyt_P450_sf"/>
</dbReference>
<dbReference type="PANTHER" id="PTHR46696">
    <property type="entry name" value="P450, PUTATIVE (EUROFUNG)-RELATED"/>
    <property type="match status" value="1"/>
</dbReference>
<dbReference type="CDD" id="cd11033">
    <property type="entry name" value="CYP142-like"/>
    <property type="match status" value="1"/>
</dbReference>
<dbReference type="Pfam" id="PF00067">
    <property type="entry name" value="p450"/>
    <property type="match status" value="1"/>
</dbReference>
<keyword evidence="4 7" id="KW-0560">Oxidoreductase</keyword>
<dbReference type="RefSeq" id="WP_183595002.1">
    <property type="nucleotide sequence ID" value="NZ_JACHWR010000004.1"/>
</dbReference>
<dbReference type="SUPFAM" id="SSF48264">
    <property type="entry name" value="Cytochrome P450"/>
    <property type="match status" value="1"/>
</dbReference>
<evidence type="ECO:0000256" key="2">
    <source>
        <dbReference type="ARBA" id="ARBA00022617"/>
    </source>
</evidence>
<reference evidence="7 8" key="1">
    <citation type="submission" date="2020-08" db="EMBL/GenBank/DDBJ databases">
        <title>Sequencing the genomes of 1000 actinobacteria strains.</title>
        <authorList>
            <person name="Klenk H.-P."/>
        </authorList>
    </citation>
    <scope>NUCLEOTIDE SEQUENCE [LARGE SCALE GENOMIC DNA]</scope>
    <source>
        <strain evidence="7 8">DSM 105498</strain>
    </source>
</reference>
<comment type="caution">
    <text evidence="7">The sequence shown here is derived from an EMBL/GenBank/DDBJ whole genome shotgun (WGS) entry which is preliminary data.</text>
</comment>
<dbReference type="AlphaFoldDB" id="A0A7W4W057"/>
<keyword evidence="2" id="KW-0349">Heme</keyword>
<evidence type="ECO:0000256" key="3">
    <source>
        <dbReference type="ARBA" id="ARBA00022723"/>
    </source>
</evidence>
<dbReference type="GO" id="GO:0008395">
    <property type="term" value="F:steroid hydroxylase activity"/>
    <property type="evidence" value="ECO:0007669"/>
    <property type="project" value="TreeGrafter"/>
</dbReference>
<dbReference type="PANTHER" id="PTHR46696:SF4">
    <property type="entry name" value="BIOTIN BIOSYNTHESIS CYTOCHROME P450"/>
    <property type="match status" value="1"/>
</dbReference>
<evidence type="ECO:0000256" key="4">
    <source>
        <dbReference type="ARBA" id="ARBA00023002"/>
    </source>
</evidence>
<dbReference type="InterPro" id="IPR002397">
    <property type="entry name" value="Cyt_P450_B"/>
</dbReference>
<dbReference type="GO" id="GO:0006707">
    <property type="term" value="P:cholesterol catabolic process"/>
    <property type="evidence" value="ECO:0007669"/>
    <property type="project" value="TreeGrafter"/>
</dbReference>
<dbReference type="InterPro" id="IPR001128">
    <property type="entry name" value="Cyt_P450"/>
</dbReference>
<dbReference type="PRINTS" id="PR00359">
    <property type="entry name" value="BP450"/>
</dbReference>
<keyword evidence="6 7" id="KW-0503">Monooxygenase</keyword>
<dbReference type="EMBL" id="JACHWR010000004">
    <property type="protein sequence ID" value="MBB3045011.1"/>
    <property type="molecule type" value="Genomic_DNA"/>
</dbReference>
<accession>A0A7W4W057</accession>
<dbReference type="GO" id="GO:0036199">
    <property type="term" value="F:cholest-4-en-3-one 26-monooxygenase activity"/>
    <property type="evidence" value="ECO:0007669"/>
    <property type="project" value="UniProtKB-EC"/>
</dbReference>
<evidence type="ECO:0000313" key="7">
    <source>
        <dbReference type="EMBL" id="MBB3045011.1"/>
    </source>
</evidence>
<gene>
    <name evidence="7" type="ORF">FHU40_004864</name>
</gene>
<dbReference type="GO" id="GO:0005506">
    <property type="term" value="F:iron ion binding"/>
    <property type="evidence" value="ECO:0007669"/>
    <property type="project" value="InterPro"/>
</dbReference>